<dbReference type="Proteomes" id="UP001595932">
    <property type="component" value="Unassembled WGS sequence"/>
</dbReference>
<gene>
    <name evidence="1" type="ORF">ACFO5U_08700</name>
</gene>
<sequence>MPSINKVRSILYTIARVLGDIQAVRTGRIGQRILRRGAGRITNKGLNKLFK</sequence>
<evidence type="ECO:0000313" key="2">
    <source>
        <dbReference type="Proteomes" id="UP001595932"/>
    </source>
</evidence>
<evidence type="ECO:0000313" key="1">
    <source>
        <dbReference type="EMBL" id="MFC4712936.1"/>
    </source>
</evidence>
<keyword evidence="2" id="KW-1185">Reference proteome</keyword>
<comment type="caution">
    <text evidence="1">The sequence shown here is derived from an EMBL/GenBank/DDBJ whole genome shotgun (WGS) entry which is preliminary data.</text>
</comment>
<reference evidence="2" key="1">
    <citation type="journal article" date="2019" name="Int. J. Syst. Evol. Microbiol.">
        <title>The Global Catalogue of Microorganisms (GCM) 10K type strain sequencing project: providing services to taxonomists for standard genome sequencing and annotation.</title>
        <authorList>
            <consortium name="The Broad Institute Genomics Platform"/>
            <consortium name="The Broad Institute Genome Sequencing Center for Infectious Disease"/>
            <person name="Wu L."/>
            <person name="Ma J."/>
        </authorList>
    </citation>
    <scope>NUCLEOTIDE SEQUENCE [LARGE SCALE GENOMIC DNA]</scope>
    <source>
        <strain evidence="2">CGMCC 1.12151</strain>
    </source>
</reference>
<accession>A0ABV9MAZ8</accession>
<dbReference type="RefSeq" id="WP_377278460.1">
    <property type="nucleotide sequence ID" value="NZ_JBHSGL010000005.1"/>
</dbReference>
<name>A0ABV9MAZ8_9BACL</name>
<dbReference type="EMBL" id="JBHSGL010000005">
    <property type="protein sequence ID" value="MFC4712936.1"/>
    <property type="molecule type" value="Genomic_DNA"/>
</dbReference>
<protein>
    <submittedName>
        <fullName evidence="1">Uncharacterized protein</fullName>
    </submittedName>
</protein>
<organism evidence="1 2">
    <name type="scientific">Planococcus dechangensis</name>
    <dbReference type="NCBI Taxonomy" id="1176255"/>
    <lineage>
        <taxon>Bacteria</taxon>
        <taxon>Bacillati</taxon>
        <taxon>Bacillota</taxon>
        <taxon>Bacilli</taxon>
        <taxon>Bacillales</taxon>
        <taxon>Caryophanaceae</taxon>
        <taxon>Planococcus</taxon>
    </lineage>
</organism>
<proteinExistence type="predicted"/>